<keyword evidence="1" id="KW-0472">Membrane</keyword>
<evidence type="ECO:0000256" key="1">
    <source>
        <dbReference type="SAM" id="Phobius"/>
    </source>
</evidence>
<evidence type="ECO:0000259" key="2">
    <source>
        <dbReference type="Pfam" id="PF01757"/>
    </source>
</evidence>
<reference evidence="3 4" key="1">
    <citation type="submission" date="2019-08" db="EMBL/GenBank/DDBJ databases">
        <title>Microbe sample from Colwellia echini.</title>
        <authorList>
            <person name="Christiansen L."/>
            <person name="Pathiraja D."/>
            <person name="Schultz-Johansen M."/>
            <person name="Choi I.-G."/>
            <person name="Stougaard P."/>
        </authorList>
    </citation>
    <scope>NUCLEOTIDE SEQUENCE [LARGE SCALE GENOMIC DNA]</scope>
    <source>
        <strain evidence="3 4">A3</strain>
    </source>
</reference>
<keyword evidence="1" id="KW-1133">Transmembrane helix</keyword>
<dbReference type="EMBL" id="PJAI02000018">
    <property type="protein sequence ID" value="TYK64773.1"/>
    <property type="molecule type" value="Genomic_DNA"/>
</dbReference>
<gene>
    <name evidence="3" type="ORF">CWS31_013855</name>
</gene>
<feature type="transmembrane region" description="Helical" evidence="1">
    <location>
        <begin position="39"/>
        <end position="59"/>
    </location>
</feature>
<feature type="transmembrane region" description="Helical" evidence="1">
    <location>
        <begin position="332"/>
        <end position="352"/>
    </location>
</feature>
<dbReference type="PANTHER" id="PTHR23028">
    <property type="entry name" value="ACETYLTRANSFERASE"/>
    <property type="match status" value="1"/>
</dbReference>
<keyword evidence="3" id="KW-0012">Acyltransferase</keyword>
<dbReference type="Pfam" id="PF01757">
    <property type="entry name" value="Acyl_transf_3"/>
    <property type="match status" value="1"/>
</dbReference>
<dbReference type="InterPro" id="IPR002656">
    <property type="entry name" value="Acyl_transf_3_dom"/>
</dbReference>
<feature type="transmembrane region" description="Helical" evidence="1">
    <location>
        <begin position="168"/>
        <end position="184"/>
    </location>
</feature>
<feature type="transmembrane region" description="Helical" evidence="1">
    <location>
        <begin position="190"/>
        <end position="211"/>
    </location>
</feature>
<feature type="transmembrane region" description="Helical" evidence="1">
    <location>
        <begin position="80"/>
        <end position="99"/>
    </location>
</feature>
<keyword evidence="4" id="KW-1185">Reference proteome</keyword>
<feature type="transmembrane region" description="Helical" evidence="1">
    <location>
        <begin position="284"/>
        <end position="304"/>
    </location>
</feature>
<dbReference type="RefSeq" id="WP_101343650.1">
    <property type="nucleotide sequence ID" value="NZ_PJAI02000018.1"/>
</dbReference>
<dbReference type="GO" id="GO:0016746">
    <property type="term" value="F:acyltransferase activity"/>
    <property type="evidence" value="ECO:0007669"/>
    <property type="project" value="UniProtKB-KW"/>
</dbReference>
<proteinExistence type="predicted"/>
<feature type="transmembrane region" description="Helical" evidence="1">
    <location>
        <begin position="244"/>
        <end position="263"/>
    </location>
</feature>
<feature type="domain" description="Acyltransferase 3" evidence="2">
    <location>
        <begin position="6"/>
        <end position="344"/>
    </location>
</feature>
<sequence length="362" mass="41741">MNKRFEALDAFRGLCALCVVILHMRFVGTFTELNFFRGSGIFVEFFFVLSGFVLAHSYGFRKNLNFKSYMKARFFRIYPLHFTMFIFVFVFQLAKFLIYKYTSINFDGEPLAHQFAIGEILPNLMLIHAWTPYTELYSFNGPSWSISIEFYMYALLFVSIVAFKSNKVISWLVISMMAFLLMYFDSHILVGSVLRGLSAFFGGAVIYVVYCKISHLKVPYILGGFIEVLLILLIILIVQSDLEYRSILATILFIVTVLCFAFECGAVSKILKVNVFQYAGKLSYSIYLTHFVLLMYISGILKVLSKLTNTEMVLRINDSYFMNLGSVPVNTFFAILIILITIYISNITYKYIELKGQKLNRK</sequence>
<keyword evidence="3" id="KW-0808">Transferase</keyword>
<evidence type="ECO:0000313" key="4">
    <source>
        <dbReference type="Proteomes" id="UP000815846"/>
    </source>
</evidence>
<evidence type="ECO:0000313" key="3">
    <source>
        <dbReference type="EMBL" id="TYK64773.1"/>
    </source>
</evidence>
<feature type="transmembrane region" description="Helical" evidence="1">
    <location>
        <begin position="7"/>
        <end position="27"/>
    </location>
</feature>
<feature type="transmembrane region" description="Helical" evidence="1">
    <location>
        <begin position="144"/>
        <end position="163"/>
    </location>
</feature>
<keyword evidence="1" id="KW-0812">Transmembrane</keyword>
<dbReference type="InterPro" id="IPR050879">
    <property type="entry name" value="Acyltransferase_3"/>
</dbReference>
<dbReference type="Proteomes" id="UP000815846">
    <property type="component" value="Unassembled WGS sequence"/>
</dbReference>
<name>A0ABY3MUA6_9GAMM</name>
<comment type="caution">
    <text evidence="3">The sequence shown here is derived from an EMBL/GenBank/DDBJ whole genome shotgun (WGS) entry which is preliminary data.</text>
</comment>
<feature type="transmembrane region" description="Helical" evidence="1">
    <location>
        <begin position="218"/>
        <end position="238"/>
    </location>
</feature>
<accession>A0ABY3MUA6</accession>
<protein>
    <submittedName>
        <fullName evidence="3">Acyltransferase</fullName>
    </submittedName>
</protein>
<organism evidence="3 4">
    <name type="scientific">Colwellia echini</name>
    <dbReference type="NCBI Taxonomy" id="1982103"/>
    <lineage>
        <taxon>Bacteria</taxon>
        <taxon>Pseudomonadati</taxon>
        <taxon>Pseudomonadota</taxon>
        <taxon>Gammaproteobacteria</taxon>
        <taxon>Alteromonadales</taxon>
        <taxon>Colwelliaceae</taxon>
        <taxon>Colwellia</taxon>
    </lineage>
</organism>